<sequence length="314" mass="32929">MFIETPLLESRALSQRLNKSVWLKMEAMQPTGSFKARGIGHACTVYKERGARRFVSSSGGNAGLAVAYAGRKLGVPVLVVVPETTSERAKHLIAREDAEVVVHGKSWQEANEFALASRTSADAFLHPFDDPLIWEGHATMIDEVVRAGCTPDALVLSVGGGGLLCGAIEGLRRNGLASVPVVAVETLGADSYAQSLAAGARIELPAITSIATSLGARSVCEEALALARQRPVSSVVVTDQQAVAGCLELLDEHRIVVEPACGASVAALDSDDAALRDARNILLIVCGGVGANVDQLTRWQAGWQAEAGAAIQSR</sequence>
<comment type="similarity">
    <text evidence="2">Belongs to the serine/threonine dehydratase family.</text>
</comment>
<keyword evidence="4" id="KW-0663">Pyridoxal phosphate</keyword>
<dbReference type="InterPro" id="IPR050147">
    <property type="entry name" value="Ser/Thr_Dehydratase"/>
</dbReference>
<dbReference type="InterPro" id="IPR001926">
    <property type="entry name" value="TrpB-like_PALP"/>
</dbReference>
<dbReference type="GO" id="GO:0003941">
    <property type="term" value="F:L-serine ammonia-lyase activity"/>
    <property type="evidence" value="ECO:0007669"/>
    <property type="project" value="UniProtKB-EC"/>
</dbReference>
<comment type="cofactor">
    <cofactor evidence="1">
        <name>pyridoxal 5'-phosphate</name>
        <dbReference type="ChEBI" id="CHEBI:597326"/>
    </cofactor>
</comment>
<protein>
    <recommendedName>
        <fullName evidence="3">L-serine ammonia-lyase</fullName>
        <ecNumber evidence="3">4.3.1.17</ecNumber>
    </recommendedName>
</protein>
<dbReference type="AlphaFoldDB" id="A0A069PSD3"/>
<proteinExistence type="inferred from homology"/>
<dbReference type="GO" id="GO:0030170">
    <property type="term" value="F:pyridoxal phosphate binding"/>
    <property type="evidence" value="ECO:0007669"/>
    <property type="project" value="InterPro"/>
</dbReference>
<accession>A0A069PSD3</accession>
<dbReference type="PANTHER" id="PTHR48078:SF2">
    <property type="entry name" value="CATABOLIC L-SERINE_THREONINE DEHYDRATASE"/>
    <property type="match status" value="1"/>
</dbReference>
<dbReference type="GO" id="GO:0006565">
    <property type="term" value="P:L-serine catabolic process"/>
    <property type="evidence" value="ECO:0007669"/>
    <property type="project" value="TreeGrafter"/>
</dbReference>
<dbReference type="RefSeq" id="WP_035929583.1">
    <property type="nucleotide sequence ID" value="NZ_CADFFX010000004.1"/>
</dbReference>
<feature type="domain" description="Tryptophan synthase beta chain-like PALP" evidence="7">
    <location>
        <begin position="4"/>
        <end position="287"/>
    </location>
</feature>
<gene>
    <name evidence="8" type="ORF">BG61_35900</name>
</gene>
<evidence type="ECO:0000259" key="7">
    <source>
        <dbReference type="Pfam" id="PF00291"/>
    </source>
</evidence>
<dbReference type="Proteomes" id="UP000027466">
    <property type="component" value="Unassembled WGS sequence"/>
</dbReference>
<reference evidence="8 9" key="1">
    <citation type="submission" date="2014-03" db="EMBL/GenBank/DDBJ databases">
        <title>Draft Genome Sequences of Four Burkholderia Strains.</title>
        <authorList>
            <person name="Liu X.Y."/>
            <person name="Li C.X."/>
            <person name="Xu J.H."/>
        </authorList>
    </citation>
    <scope>NUCLEOTIDE SEQUENCE [LARGE SCALE GENOMIC DNA]</scope>
    <source>
        <strain evidence="8 9">DSM 50014</strain>
    </source>
</reference>
<dbReference type="InterPro" id="IPR036052">
    <property type="entry name" value="TrpB-like_PALP_sf"/>
</dbReference>
<evidence type="ECO:0000256" key="1">
    <source>
        <dbReference type="ARBA" id="ARBA00001933"/>
    </source>
</evidence>
<organism evidence="8 9">
    <name type="scientific">Caballeronia glathei</name>
    <dbReference type="NCBI Taxonomy" id="60547"/>
    <lineage>
        <taxon>Bacteria</taxon>
        <taxon>Pseudomonadati</taxon>
        <taxon>Pseudomonadota</taxon>
        <taxon>Betaproteobacteria</taxon>
        <taxon>Burkholderiales</taxon>
        <taxon>Burkholderiaceae</taxon>
        <taxon>Caballeronia</taxon>
    </lineage>
</organism>
<evidence type="ECO:0000313" key="8">
    <source>
        <dbReference type="EMBL" id="KDR43520.1"/>
    </source>
</evidence>
<evidence type="ECO:0000256" key="3">
    <source>
        <dbReference type="ARBA" id="ARBA00012093"/>
    </source>
</evidence>
<comment type="caution">
    <text evidence="8">The sequence shown here is derived from an EMBL/GenBank/DDBJ whole genome shotgun (WGS) entry which is preliminary data.</text>
</comment>
<keyword evidence="5" id="KW-0456">Lyase</keyword>
<dbReference type="EMBL" id="JFHC01000007">
    <property type="protein sequence ID" value="KDR43520.1"/>
    <property type="molecule type" value="Genomic_DNA"/>
</dbReference>
<dbReference type="SUPFAM" id="SSF53686">
    <property type="entry name" value="Tryptophan synthase beta subunit-like PLP-dependent enzymes"/>
    <property type="match status" value="1"/>
</dbReference>
<evidence type="ECO:0000256" key="4">
    <source>
        <dbReference type="ARBA" id="ARBA00022898"/>
    </source>
</evidence>
<comment type="catalytic activity">
    <reaction evidence="6">
        <text>L-serine = pyruvate + NH4(+)</text>
        <dbReference type="Rhea" id="RHEA:19169"/>
        <dbReference type="ChEBI" id="CHEBI:15361"/>
        <dbReference type="ChEBI" id="CHEBI:28938"/>
        <dbReference type="ChEBI" id="CHEBI:33384"/>
        <dbReference type="EC" id="4.3.1.17"/>
    </reaction>
</comment>
<evidence type="ECO:0000256" key="6">
    <source>
        <dbReference type="ARBA" id="ARBA00049406"/>
    </source>
</evidence>
<evidence type="ECO:0000256" key="5">
    <source>
        <dbReference type="ARBA" id="ARBA00023239"/>
    </source>
</evidence>
<dbReference type="InterPro" id="IPR000634">
    <property type="entry name" value="Ser/Thr_deHydtase_PyrdxlP-BS"/>
</dbReference>
<dbReference type="STRING" id="60547.GCA_000751215_02045"/>
<dbReference type="Gene3D" id="3.40.50.1100">
    <property type="match status" value="2"/>
</dbReference>
<evidence type="ECO:0000313" key="9">
    <source>
        <dbReference type="Proteomes" id="UP000027466"/>
    </source>
</evidence>
<evidence type="ECO:0000256" key="2">
    <source>
        <dbReference type="ARBA" id="ARBA00010869"/>
    </source>
</evidence>
<dbReference type="PROSITE" id="PS00165">
    <property type="entry name" value="DEHYDRATASE_SER_THR"/>
    <property type="match status" value="1"/>
</dbReference>
<name>A0A069PSD3_9BURK</name>
<dbReference type="GO" id="GO:0006567">
    <property type="term" value="P:L-threonine catabolic process"/>
    <property type="evidence" value="ECO:0007669"/>
    <property type="project" value="TreeGrafter"/>
</dbReference>
<dbReference type="GO" id="GO:0009097">
    <property type="term" value="P:isoleucine biosynthetic process"/>
    <property type="evidence" value="ECO:0007669"/>
    <property type="project" value="TreeGrafter"/>
</dbReference>
<dbReference type="GO" id="GO:0004794">
    <property type="term" value="F:threonine deaminase activity"/>
    <property type="evidence" value="ECO:0007669"/>
    <property type="project" value="TreeGrafter"/>
</dbReference>
<dbReference type="PANTHER" id="PTHR48078">
    <property type="entry name" value="THREONINE DEHYDRATASE, MITOCHONDRIAL-RELATED"/>
    <property type="match status" value="1"/>
</dbReference>
<keyword evidence="9" id="KW-1185">Reference proteome</keyword>
<dbReference type="EC" id="4.3.1.17" evidence="3"/>
<dbReference type="Pfam" id="PF00291">
    <property type="entry name" value="PALP"/>
    <property type="match status" value="1"/>
</dbReference>